<comment type="caution">
    <text evidence="5">The sequence shown here is derived from an EMBL/GenBank/DDBJ whole genome shotgun (WGS) entry which is preliminary data.</text>
</comment>
<dbReference type="OrthoDB" id="19944at2759"/>
<dbReference type="GO" id="GO:0032878">
    <property type="term" value="P:regulation of establishment or maintenance of cell polarity"/>
    <property type="evidence" value="ECO:0007669"/>
    <property type="project" value="TreeGrafter"/>
</dbReference>
<feature type="compositionally biased region" description="Polar residues" evidence="3">
    <location>
        <begin position="467"/>
        <end position="476"/>
    </location>
</feature>
<evidence type="ECO:0000313" key="6">
    <source>
        <dbReference type="Proteomes" id="UP000316759"/>
    </source>
</evidence>
<feature type="compositionally biased region" description="Basic and acidic residues" evidence="3">
    <location>
        <begin position="640"/>
        <end position="661"/>
    </location>
</feature>
<evidence type="ECO:0000259" key="4">
    <source>
        <dbReference type="Pfam" id="PF08366"/>
    </source>
</evidence>
<dbReference type="InterPro" id="IPR000664">
    <property type="entry name" value="Lethal2_giant"/>
</dbReference>
<evidence type="ECO:0000256" key="1">
    <source>
        <dbReference type="ARBA" id="ARBA00022574"/>
    </source>
</evidence>
<feature type="region of interest" description="Disordered" evidence="3">
    <location>
        <begin position="538"/>
        <end position="578"/>
    </location>
</feature>
<dbReference type="PANTHER" id="PTHR10241:SF29">
    <property type="entry name" value="LETHAL(2) GIANT LARVAE PROTEIN"/>
    <property type="match status" value="1"/>
</dbReference>
<protein>
    <submittedName>
        <fullName evidence="5">Putative Neurocalcin</fullName>
    </submittedName>
</protein>
<feature type="compositionally biased region" description="Polar residues" evidence="3">
    <location>
        <begin position="441"/>
        <end position="456"/>
    </location>
</feature>
<dbReference type="GO" id="GO:0019905">
    <property type="term" value="F:syntaxin binding"/>
    <property type="evidence" value="ECO:0007669"/>
    <property type="project" value="TreeGrafter"/>
</dbReference>
<dbReference type="Pfam" id="PF08366">
    <property type="entry name" value="LLGL"/>
    <property type="match status" value="1"/>
</dbReference>
<feature type="compositionally biased region" description="Low complexity" evidence="3">
    <location>
        <begin position="431"/>
        <end position="440"/>
    </location>
</feature>
<proteinExistence type="predicted"/>
<keyword evidence="6" id="KW-1185">Reference proteome</keyword>
<evidence type="ECO:0000256" key="3">
    <source>
        <dbReference type="SAM" id="MobiDB-lite"/>
    </source>
</evidence>
<dbReference type="GO" id="GO:0005096">
    <property type="term" value="F:GTPase activator activity"/>
    <property type="evidence" value="ECO:0007669"/>
    <property type="project" value="TreeGrafter"/>
</dbReference>
<feature type="region of interest" description="Disordered" evidence="3">
    <location>
        <begin position="634"/>
        <end position="663"/>
    </location>
</feature>
<keyword evidence="2" id="KW-0677">Repeat</keyword>
<evidence type="ECO:0000313" key="5">
    <source>
        <dbReference type="EMBL" id="TPP60133.1"/>
    </source>
</evidence>
<keyword evidence="1" id="KW-0853">WD repeat</keyword>
<dbReference type="GO" id="GO:0008593">
    <property type="term" value="P:regulation of Notch signaling pathway"/>
    <property type="evidence" value="ECO:0007669"/>
    <property type="project" value="TreeGrafter"/>
</dbReference>
<dbReference type="GO" id="GO:0030866">
    <property type="term" value="P:cortical actin cytoskeleton organization"/>
    <property type="evidence" value="ECO:0007669"/>
    <property type="project" value="TreeGrafter"/>
</dbReference>
<dbReference type="STRING" id="46835.A0A504YG94"/>
<sequence length="929" mass="102050">MPGEHHWLVICFLTHNKSPISFSGGVLTAFSGGLPRPEFQDRHAVTVMQGQEHHVCFHFGSEVKDFLFIPKKETAEMLVTESDCNSSRSFAVAALLVLTERELLAVDLMRPDWPVLQLPYLSCLNLSPITAIAHLSQVPSPLLQSFPCDSDFIWGGCDESKGEVLSDKNHSDVTILGEANGLISMFVMSKGDCAYRIGTLLTASLFAADGGSCSQKCVEEETWPPFRRVGYCALMNEQYSAPPDHRFAVSRIEAFIDETNKINLVVGGAGGHVSLWTAGAKLNSIDHSPVAFEPDVARIHANLIDPETSTTKYVWKGPSALRPFEGVTQLYDSTGVVFIPHALIQLDPPAPITSIACERSWNLLAVGSLHGFAVIDLLAKSTIHAQLLYDRPLQQKITHAVSSVQRELVSRGKQITASMRQSFRRLKQFRSSSVSGSKSSETTTDGNQPKTSVESTEQPHDTFLFSPPNTDETQPKATKRTPSLWVGTSNGRAIAYVLKWDGTQGSVKVQLLKELQLRHQAPIIGMYVIDAGSKSPVSSTLRKRNSCEPPPSAVDVPVEKPSEEESGECPTPPTVDIKPVSDEARTLADVHQFLVCSDEQVKLFSLPALRALHKHKYVDRIRLPYGVGQITLTSDTPNTKSEKQVADPAEHGEAVGEEESKGQQYHRKSLTAIGVQCFTRDGSDQPKDEWFVVAVRRDCKGSILTLPHLRQICKLRKYVDADVHPVHCVSSLSTANLILWNVGRQLFVQELTSVPRLLSSFCCAPGRSSPSLTLTLPEWARPGDATQLEVTDETQNPTLNVMPAMESSDEPTTEIVGPSVEDQARVSEKPISYHNERDQEMKMPDDAIPGVPQAGDLTLDSIKEYLNGDNMVTVKTFESSTEKHTLVEGGRIVTTLHETEKIDGKVMKDDVVKFTSDGENTTPMITDSS</sequence>
<dbReference type="GO" id="GO:0051294">
    <property type="term" value="P:establishment of spindle orientation"/>
    <property type="evidence" value="ECO:0007669"/>
    <property type="project" value="TreeGrafter"/>
</dbReference>
<gene>
    <name evidence="5" type="ORF">FGIG_11027</name>
</gene>
<dbReference type="GO" id="GO:0005886">
    <property type="term" value="C:plasma membrane"/>
    <property type="evidence" value="ECO:0007669"/>
    <property type="project" value="TreeGrafter"/>
</dbReference>
<name>A0A504YG94_FASGI</name>
<feature type="region of interest" description="Disordered" evidence="3">
    <location>
        <begin position="426"/>
        <end position="484"/>
    </location>
</feature>
<evidence type="ECO:0000256" key="2">
    <source>
        <dbReference type="ARBA" id="ARBA00022737"/>
    </source>
</evidence>
<dbReference type="GO" id="GO:0006893">
    <property type="term" value="P:Golgi to plasma membrane transport"/>
    <property type="evidence" value="ECO:0007669"/>
    <property type="project" value="TreeGrafter"/>
</dbReference>
<dbReference type="Proteomes" id="UP000316759">
    <property type="component" value="Unassembled WGS sequence"/>
</dbReference>
<organism evidence="5 6">
    <name type="scientific">Fasciola gigantica</name>
    <name type="common">Giant liver fluke</name>
    <dbReference type="NCBI Taxonomy" id="46835"/>
    <lineage>
        <taxon>Eukaryota</taxon>
        <taxon>Metazoa</taxon>
        <taxon>Spiralia</taxon>
        <taxon>Lophotrochozoa</taxon>
        <taxon>Platyhelminthes</taxon>
        <taxon>Trematoda</taxon>
        <taxon>Digenea</taxon>
        <taxon>Plagiorchiida</taxon>
        <taxon>Echinostomata</taxon>
        <taxon>Echinostomatoidea</taxon>
        <taxon>Fasciolidae</taxon>
        <taxon>Fasciola</taxon>
    </lineage>
</organism>
<dbReference type="InterPro" id="IPR013577">
    <property type="entry name" value="LLGL2"/>
</dbReference>
<dbReference type="PANTHER" id="PTHR10241">
    <property type="entry name" value="LETHAL 2 GIANT LARVAE PROTEIN"/>
    <property type="match status" value="1"/>
</dbReference>
<dbReference type="GO" id="GO:0045159">
    <property type="term" value="F:myosin II binding"/>
    <property type="evidence" value="ECO:0007669"/>
    <property type="project" value="TreeGrafter"/>
</dbReference>
<accession>A0A504YG94</accession>
<dbReference type="PRINTS" id="PR00962">
    <property type="entry name" value="LETHAL2GIANT"/>
</dbReference>
<reference evidence="5 6" key="1">
    <citation type="submission" date="2019-04" db="EMBL/GenBank/DDBJ databases">
        <title>Annotation for the trematode Fasciola gigantica.</title>
        <authorList>
            <person name="Choi Y.-J."/>
        </authorList>
    </citation>
    <scope>NUCLEOTIDE SEQUENCE [LARGE SCALE GENOMIC DNA]</scope>
    <source>
        <strain evidence="5">Uganda_cow_1</strain>
    </source>
</reference>
<feature type="domain" description="Lethal giant larvae homologue 2" evidence="4">
    <location>
        <begin position="27"/>
        <end position="114"/>
    </location>
</feature>
<dbReference type="AlphaFoldDB" id="A0A504YG94"/>
<dbReference type="GO" id="GO:0030864">
    <property type="term" value="C:cortical actin cytoskeleton"/>
    <property type="evidence" value="ECO:0007669"/>
    <property type="project" value="TreeGrafter"/>
</dbReference>
<dbReference type="EMBL" id="SUNJ01009791">
    <property type="protein sequence ID" value="TPP60133.1"/>
    <property type="molecule type" value="Genomic_DNA"/>
</dbReference>